<evidence type="ECO:0000313" key="2">
    <source>
        <dbReference type="Proteomes" id="UP001243717"/>
    </source>
</evidence>
<organism evidence="1 2">
    <name type="scientific">Thalassobacterium sedimentorum</name>
    <dbReference type="NCBI Taxonomy" id="3041258"/>
    <lineage>
        <taxon>Bacteria</taxon>
        <taxon>Pseudomonadati</taxon>
        <taxon>Verrucomicrobiota</taxon>
        <taxon>Opitutia</taxon>
        <taxon>Puniceicoccales</taxon>
        <taxon>Coraliomargaritaceae</taxon>
        <taxon>Thalassobacterium</taxon>
    </lineage>
</organism>
<evidence type="ECO:0008006" key="3">
    <source>
        <dbReference type="Google" id="ProtNLM"/>
    </source>
</evidence>
<gene>
    <name evidence="1" type="ORF">QEH59_18280</name>
</gene>
<dbReference type="Proteomes" id="UP001243717">
    <property type="component" value="Unassembled WGS sequence"/>
</dbReference>
<dbReference type="Gene3D" id="3.80.10.10">
    <property type="entry name" value="Ribonuclease Inhibitor"/>
    <property type="match status" value="1"/>
</dbReference>
<proteinExistence type="predicted"/>
<accession>A0ABU1ANX9</accession>
<comment type="caution">
    <text evidence="1">The sequence shown here is derived from an EMBL/GenBank/DDBJ whole genome shotgun (WGS) entry which is preliminary data.</text>
</comment>
<name>A0ABU1ANX9_9BACT</name>
<dbReference type="EMBL" id="JARXIC010000075">
    <property type="protein sequence ID" value="MDQ8196384.1"/>
    <property type="molecule type" value="Genomic_DNA"/>
</dbReference>
<protein>
    <recommendedName>
        <fullName evidence="3">Leucine-rich repeat domain-containing protein</fullName>
    </recommendedName>
</protein>
<dbReference type="InterPro" id="IPR032675">
    <property type="entry name" value="LRR_dom_sf"/>
</dbReference>
<reference evidence="1 2" key="1">
    <citation type="submission" date="2023-04" db="EMBL/GenBank/DDBJ databases">
        <title>A novel bacteria isolated from coastal sediment.</title>
        <authorList>
            <person name="Liu X.-J."/>
            <person name="Du Z.-J."/>
        </authorList>
    </citation>
    <scope>NUCLEOTIDE SEQUENCE [LARGE SCALE GENOMIC DNA]</scope>
    <source>
        <strain evidence="1 2">SDUM461004</strain>
    </source>
</reference>
<evidence type="ECO:0000313" key="1">
    <source>
        <dbReference type="EMBL" id="MDQ8196384.1"/>
    </source>
</evidence>
<keyword evidence="2" id="KW-1185">Reference proteome</keyword>
<dbReference type="SUPFAM" id="SSF52058">
    <property type="entry name" value="L domain-like"/>
    <property type="match status" value="1"/>
</dbReference>
<dbReference type="RefSeq" id="WP_308986817.1">
    <property type="nucleotide sequence ID" value="NZ_JARXIC010000075.1"/>
</dbReference>
<sequence>MSHNHTLNLVEAEIGGGRISKKTIDQIESSDSGFLKISGLTQETFEYFVGNYGGRFTSIEFWKCPLISDLSPLETLGDIEAISYYWNQRAEKLWDMSKNTRLTRFAFEDFTRVKSLEQVSACTSLKELTFGNKVWVTQEIDSLEPLKQLKNLCKLGFYIKKVLDGRLAPISELPQLSSVDFPLNLFSTEKLAWLTSRIGDKTQSRCLAPYHRIEKPIDDGSKKKDTFIVGKRKPLLDWNQDRERISKYTQKFEALVAKYKANLSIPEPEK</sequence>